<gene>
    <name evidence="1" type="ORF">LV89_02266</name>
</gene>
<comment type="caution">
    <text evidence="1">The sequence shown here is derived from an EMBL/GenBank/DDBJ whole genome shotgun (WGS) entry which is preliminary data.</text>
</comment>
<evidence type="ECO:0000313" key="2">
    <source>
        <dbReference type="Proteomes" id="UP000245489"/>
    </source>
</evidence>
<dbReference type="Proteomes" id="UP000245489">
    <property type="component" value="Unassembled WGS sequence"/>
</dbReference>
<sequence length="56" mass="6464">MTIADQIREETFENTTFNYIKGLWEDGKKAAYIATVFKLPIQKVEEIIQKIKASSN</sequence>
<dbReference type="EMBL" id="QGGO01000010">
    <property type="protein sequence ID" value="PWK26757.1"/>
    <property type="molecule type" value="Genomic_DNA"/>
</dbReference>
<dbReference type="AlphaFoldDB" id="A0A316EDP6"/>
<evidence type="ECO:0000313" key="1">
    <source>
        <dbReference type="EMBL" id="PWK26757.1"/>
    </source>
</evidence>
<organism evidence="1 2">
    <name type="scientific">Arcicella aurantiaca</name>
    <dbReference type="NCBI Taxonomy" id="591202"/>
    <lineage>
        <taxon>Bacteria</taxon>
        <taxon>Pseudomonadati</taxon>
        <taxon>Bacteroidota</taxon>
        <taxon>Cytophagia</taxon>
        <taxon>Cytophagales</taxon>
        <taxon>Flectobacillaceae</taxon>
        <taxon>Arcicella</taxon>
    </lineage>
</organism>
<proteinExistence type="predicted"/>
<protein>
    <submittedName>
        <fullName evidence="1">Uncharacterized protein</fullName>
    </submittedName>
</protein>
<reference evidence="1 2" key="1">
    <citation type="submission" date="2018-05" db="EMBL/GenBank/DDBJ databases">
        <title>Genomic Encyclopedia of Archaeal and Bacterial Type Strains, Phase II (KMG-II): from individual species to whole genera.</title>
        <authorList>
            <person name="Goeker M."/>
        </authorList>
    </citation>
    <scope>NUCLEOTIDE SEQUENCE [LARGE SCALE GENOMIC DNA]</scope>
    <source>
        <strain evidence="1 2">DSM 22214</strain>
    </source>
</reference>
<name>A0A316EDP6_9BACT</name>
<accession>A0A316EDP6</accession>
<dbReference type="RefSeq" id="WP_158279568.1">
    <property type="nucleotide sequence ID" value="NZ_QGGO01000010.1"/>
</dbReference>
<keyword evidence="2" id="KW-1185">Reference proteome</keyword>